<dbReference type="EMBL" id="FUKI01000146">
    <property type="protein sequence ID" value="SJM95358.1"/>
    <property type="molecule type" value="Genomic_DNA"/>
</dbReference>
<dbReference type="Proteomes" id="UP000195667">
    <property type="component" value="Unassembled WGS sequence"/>
</dbReference>
<dbReference type="Gene3D" id="3.30.1150.10">
    <property type="match status" value="1"/>
</dbReference>
<proteinExistence type="predicted"/>
<dbReference type="Pfam" id="PF13103">
    <property type="entry name" value="TonB_2"/>
    <property type="match status" value="1"/>
</dbReference>
<gene>
    <name evidence="1" type="ORF">CRENPOLYSF1_680003</name>
</gene>
<accession>A0A1R4HGI1</accession>
<protein>
    <recommendedName>
        <fullName evidence="3">TonB C-terminal domain-containing protein</fullName>
    </recommendedName>
</protein>
<evidence type="ECO:0000313" key="1">
    <source>
        <dbReference type="EMBL" id="SJM95358.1"/>
    </source>
</evidence>
<evidence type="ECO:0008006" key="3">
    <source>
        <dbReference type="Google" id="ProtNLM"/>
    </source>
</evidence>
<evidence type="ECO:0000313" key="2">
    <source>
        <dbReference type="Proteomes" id="UP000195667"/>
    </source>
</evidence>
<keyword evidence="2" id="KW-1185">Reference proteome</keyword>
<name>A0A1R4HGI1_9GAMM</name>
<reference evidence="2" key="1">
    <citation type="submission" date="2017-02" db="EMBL/GenBank/DDBJ databases">
        <authorList>
            <person name="Daims H."/>
        </authorList>
    </citation>
    <scope>NUCLEOTIDE SEQUENCE [LARGE SCALE GENOMIC DNA]</scope>
</reference>
<sequence>MIQQKVTRNWVLPSDKHGSCSIRVRMSATGAVIYASASCTGDVIFNQSAENAVRKSSPLPVPSDRALALKEFRSITFNIHR</sequence>
<dbReference type="AlphaFoldDB" id="A0A1R4HGI1"/>
<organism evidence="1 2">
    <name type="scientific">Crenothrix polyspora</name>
    <dbReference type="NCBI Taxonomy" id="360316"/>
    <lineage>
        <taxon>Bacteria</taxon>
        <taxon>Pseudomonadati</taxon>
        <taxon>Pseudomonadota</taxon>
        <taxon>Gammaproteobacteria</taxon>
        <taxon>Methylococcales</taxon>
        <taxon>Crenotrichaceae</taxon>
        <taxon>Crenothrix</taxon>
    </lineage>
</organism>
<dbReference type="SUPFAM" id="SSF74653">
    <property type="entry name" value="TolA/TonB C-terminal domain"/>
    <property type="match status" value="1"/>
</dbReference>